<dbReference type="Proteomes" id="UP001158576">
    <property type="component" value="Chromosome 2"/>
</dbReference>
<gene>
    <name evidence="1" type="ORF">OKIOD_LOCUS15309</name>
</gene>
<name>A0ABN7T5P1_OIKDI</name>
<organism evidence="1 2">
    <name type="scientific">Oikopleura dioica</name>
    <name type="common">Tunicate</name>
    <dbReference type="NCBI Taxonomy" id="34765"/>
    <lineage>
        <taxon>Eukaryota</taxon>
        <taxon>Metazoa</taxon>
        <taxon>Chordata</taxon>
        <taxon>Tunicata</taxon>
        <taxon>Appendicularia</taxon>
        <taxon>Copelata</taxon>
        <taxon>Oikopleuridae</taxon>
        <taxon>Oikopleura</taxon>
    </lineage>
</organism>
<protein>
    <submittedName>
        <fullName evidence="1">Oidioi.mRNA.OKI2018_I69.chr2.g6544.t1.cds</fullName>
    </submittedName>
</protein>
<proteinExistence type="predicted"/>
<keyword evidence="2" id="KW-1185">Reference proteome</keyword>
<evidence type="ECO:0000313" key="1">
    <source>
        <dbReference type="EMBL" id="CAG5112317.1"/>
    </source>
</evidence>
<sequence length="86" mass="9526">MSQDVYMYKNNIWTLIGQLTESAADSWWISSGKILGDYAYLGEDSLEKVKLSDTDFSATNLGSGADDYLYLYYAAFIAVDGPVCSK</sequence>
<evidence type="ECO:0000313" key="2">
    <source>
        <dbReference type="Proteomes" id="UP001158576"/>
    </source>
</evidence>
<reference evidence="1 2" key="1">
    <citation type="submission" date="2021-04" db="EMBL/GenBank/DDBJ databases">
        <authorList>
            <person name="Bliznina A."/>
        </authorList>
    </citation>
    <scope>NUCLEOTIDE SEQUENCE [LARGE SCALE GENOMIC DNA]</scope>
</reference>
<dbReference type="EMBL" id="OU015567">
    <property type="protein sequence ID" value="CAG5112317.1"/>
    <property type="molecule type" value="Genomic_DNA"/>
</dbReference>
<accession>A0ABN7T5P1</accession>